<evidence type="ECO:0000313" key="2">
    <source>
        <dbReference type="Proteomes" id="UP000824201"/>
    </source>
</evidence>
<evidence type="ECO:0000313" key="1">
    <source>
        <dbReference type="EMBL" id="HIR88512.1"/>
    </source>
</evidence>
<reference evidence="1" key="1">
    <citation type="submission" date="2020-10" db="EMBL/GenBank/DDBJ databases">
        <authorList>
            <person name="Gilroy R."/>
        </authorList>
    </citation>
    <scope>NUCLEOTIDE SEQUENCE</scope>
    <source>
        <strain evidence="1">ChiW13-3771</strain>
    </source>
</reference>
<protein>
    <submittedName>
        <fullName evidence="1">Uncharacterized protein</fullName>
    </submittedName>
</protein>
<gene>
    <name evidence="1" type="ORF">IAC96_06125</name>
</gene>
<dbReference type="EMBL" id="DVHN01000070">
    <property type="protein sequence ID" value="HIR88512.1"/>
    <property type="molecule type" value="Genomic_DNA"/>
</dbReference>
<accession>A0A9D1EDR1</accession>
<name>A0A9D1EDR1_9FIRM</name>
<dbReference type="Proteomes" id="UP000824201">
    <property type="component" value="Unassembled WGS sequence"/>
</dbReference>
<proteinExistence type="predicted"/>
<sequence>MMDYIAYGRGSGQGLVCCQMTNGIQNFVRAHEKELMELAETRLNGKELLASIYLDKKIIVLFSRVIQPDPNSARKESRPYTFTQMYCMDTETYWKSIAGRMAAIDFSSYFYQGTDFPMEIREEELSGENLLKAPNRGLECIGNLTPEERLAYAYMGMEMLKGKQRKGRYSQRFTFREMVSVMTLLLPIESVSRLTYVEGGKINLPCNLFPSQKEGCCIEMLWGQKRQEAEEFFKTHPFLRLAVMESHEERIELYQWLAQLAREKGKIYPTWEWYEAQYWNAKQTANQKLYQGEEISLPQSTEESFEEETSNMNYDTVNESSYSDPELEEKIATLIEENTPKSIYQLRALSRELYRENPMAASHCQALIRTMLVEIGWQRKRKHQIAELLLLSCEMLPDDYENTWKRERFKNLPTPIDFALFEQTIDEICEHKIRRKRVIINCIEQIMHERWFQKYFE</sequence>
<dbReference type="AlphaFoldDB" id="A0A9D1EDR1"/>
<comment type="caution">
    <text evidence="1">The sequence shown here is derived from an EMBL/GenBank/DDBJ whole genome shotgun (WGS) entry which is preliminary data.</text>
</comment>
<reference evidence="1" key="2">
    <citation type="journal article" date="2021" name="PeerJ">
        <title>Extensive microbial diversity within the chicken gut microbiome revealed by metagenomics and culture.</title>
        <authorList>
            <person name="Gilroy R."/>
            <person name="Ravi A."/>
            <person name="Getino M."/>
            <person name="Pursley I."/>
            <person name="Horton D.L."/>
            <person name="Alikhan N.F."/>
            <person name="Baker D."/>
            <person name="Gharbi K."/>
            <person name="Hall N."/>
            <person name="Watson M."/>
            <person name="Adriaenssens E.M."/>
            <person name="Foster-Nyarko E."/>
            <person name="Jarju S."/>
            <person name="Secka A."/>
            <person name="Antonio M."/>
            <person name="Oren A."/>
            <person name="Chaudhuri R.R."/>
            <person name="La Ragione R."/>
            <person name="Hildebrand F."/>
            <person name="Pallen M.J."/>
        </authorList>
    </citation>
    <scope>NUCLEOTIDE SEQUENCE</scope>
    <source>
        <strain evidence="1">ChiW13-3771</strain>
    </source>
</reference>
<organism evidence="1 2">
    <name type="scientific">Candidatus Fimimorpha faecalis</name>
    <dbReference type="NCBI Taxonomy" id="2840824"/>
    <lineage>
        <taxon>Bacteria</taxon>
        <taxon>Bacillati</taxon>
        <taxon>Bacillota</taxon>
        <taxon>Clostridia</taxon>
        <taxon>Eubacteriales</taxon>
        <taxon>Candidatus Fimimorpha</taxon>
    </lineage>
</organism>